<dbReference type="EMBL" id="NCKW01017014">
    <property type="protein sequence ID" value="POM59816.1"/>
    <property type="molecule type" value="Genomic_DNA"/>
</dbReference>
<evidence type="ECO:0000313" key="1">
    <source>
        <dbReference type="EMBL" id="POM59816.1"/>
    </source>
</evidence>
<evidence type="ECO:0000313" key="2">
    <source>
        <dbReference type="Proteomes" id="UP000237271"/>
    </source>
</evidence>
<organism evidence="1 2">
    <name type="scientific">Phytophthora palmivora</name>
    <dbReference type="NCBI Taxonomy" id="4796"/>
    <lineage>
        <taxon>Eukaryota</taxon>
        <taxon>Sar</taxon>
        <taxon>Stramenopiles</taxon>
        <taxon>Oomycota</taxon>
        <taxon>Peronosporomycetes</taxon>
        <taxon>Peronosporales</taxon>
        <taxon>Peronosporaceae</taxon>
        <taxon>Phytophthora</taxon>
    </lineage>
</organism>
<dbReference type="Proteomes" id="UP000237271">
    <property type="component" value="Unassembled WGS sequence"/>
</dbReference>
<gene>
    <name evidence="1" type="ORF">PHPALM_31399</name>
</gene>
<dbReference type="OrthoDB" id="66881at2759"/>
<accession>A0A2P4X2Q0</accession>
<name>A0A2P4X2Q0_9STRA</name>
<dbReference type="AlphaFoldDB" id="A0A2P4X2Q0"/>
<protein>
    <submittedName>
        <fullName evidence="1">NAD-glutamate dehydrogenase</fullName>
    </submittedName>
</protein>
<keyword evidence="2" id="KW-1185">Reference proteome</keyword>
<comment type="caution">
    <text evidence="1">The sequence shown here is derived from an EMBL/GenBank/DDBJ whole genome shotgun (WGS) entry which is preliminary data.</text>
</comment>
<sequence>MRFFCNSKQQMHCINAKLLPPPASLQSTVEPKETTIVYTGGPLCVTLQRAKARYLEEEGPTRLVWIKNQQLGLTFIEVPQGGVAVKDVPGMRSDLSPGQELIGLP</sequence>
<proteinExistence type="predicted"/>
<reference evidence="1 2" key="1">
    <citation type="journal article" date="2017" name="Genome Biol. Evol.">
        <title>Phytophthora megakarya and P. palmivora, closely related causal agents of cacao black pod rot, underwent increases in genome sizes and gene numbers by different mechanisms.</title>
        <authorList>
            <person name="Ali S.S."/>
            <person name="Shao J."/>
            <person name="Lary D.J."/>
            <person name="Kronmiller B."/>
            <person name="Shen D."/>
            <person name="Strem M.D."/>
            <person name="Amoako-Attah I."/>
            <person name="Akrofi A.Y."/>
            <person name="Begoude B.A."/>
            <person name="Ten Hoopen G.M."/>
            <person name="Coulibaly K."/>
            <person name="Kebe B.I."/>
            <person name="Melnick R.L."/>
            <person name="Guiltinan M.J."/>
            <person name="Tyler B.M."/>
            <person name="Meinhardt L.W."/>
            <person name="Bailey B.A."/>
        </authorList>
    </citation>
    <scope>NUCLEOTIDE SEQUENCE [LARGE SCALE GENOMIC DNA]</scope>
    <source>
        <strain evidence="2">sbr112.9</strain>
        <tissue evidence="1">Mycelia</tissue>
    </source>
</reference>